<dbReference type="CDD" id="cd00173">
    <property type="entry name" value="SH2"/>
    <property type="match status" value="1"/>
</dbReference>
<gene>
    <name evidence="4" type="ORF">GWI33_020079</name>
</gene>
<proteinExistence type="predicted"/>
<dbReference type="PRINTS" id="PR00401">
    <property type="entry name" value="SH2DOMAIN"/>
</dbReference>
<evidence type="ECO:0000259" key="3">
    <source>
        <dbReference type="PROSITE" id="PS50001"/>
    </source>
</evidence>
<comment type="caution">
    <text evidence="4">The sequence shown here is derived from an EMBL/GenBank/DDBJ whole genome shotgun (WGS) entry which is preliminary data.</text>
</comment>
<accession>A0A834HUX8</accession>
<dbReference type="Gene3D" id="3.30.505.10">
    <property type="entry name" value="SH2 domain"/>
    <property type="match status" value="1"/>
</dbReference>
<dbReference type="InterPro" id="IPR036860">
    <property type="entry name" value="SH2_dom_sf"/>
</dbReference>
<feature type="region of interest" description="Disordered" evidence="2">
    <location>
        <begin position="20"/>
        <end position="43"/>
    </location>
</feature>
<keyword evidence="5" id="KW-1185">Reference proteome</keyword>
<reference evidence="4" key="1">
    <citation type="submission" date="2020-08" db="EMBL/GenBank/DDBJ databases">
        <title>Genome sequencing and assembly of the red palm weevil Rhynchophorus ferrugineus.</title>
        <authorList>
            <person name="Dias G.B."/>
            <person name="Bergman C.M."/>
            <person name="Manee M."/>
        </authorList>
    </citation>
    <scope>NUCLEOTIDE SEQUENCE</scope>
    <source>
        <strain evidence="4">AA-2017</strain>
        <tissue evidence="4">Whole larva</tissue>
    </source>
</reference>
<dbReference type="PROSITE" id="PS50001">
    <property type="entry name" value="SH2"/>
    <property type="match status" value="1"/>
</dbReference>
<evidence type="ECO:0000313" key="5">
    <source>
        <dbReference type="Proteomes" id="UP000625711"/>
    </source>
</evidence>
<keyword evidence="1" id="KW-0727">SH2 domain</keyword>
<name>A0A834HUX8_RHYFE</name>
<protein>
    <recommendedName>
        <fullName evidence="3">SH2 domain-containing protein</fullName>
    </recommendedName>
</protein>
<dbReference type="OrthoDB" id="10013007at2759"/>
<dbReference type="Proteomes" id="UP000625711">
    <property type="component" value="Unassembled WGS sequence"/>
</dbReference>
<evidence type="ECO:0000313" key="4">
    <source>
        <dbReference type="EMBL" id="KAF7266571.1"/>
    </source>
</evidence>
<dbReference type="AlphaFoldDB" id="A0A834HUX8"/>
<organism evidence="4 5">
    <name type="scientific">Rhynchophorus ferrugineus</name>
    <name type="common">Red palm weevil</name>
    <name type="synonym">Curculio ferrugineus</name>
    <dbReference type="NCBI Taxonomy" id="354439"/>
    <lineage>
        <taxon>Eukaryota</taxon>
        <taxon>Metazoa</taxon>
        <taxon>Ecdysozoa</taxon>
        <taxon>Arthropoda</taxon>
        <taxon>Hexapoda</taxon>
        <taxon>Insecta</taxon>
        <taxon>Pterygota</taxon>
        <taxon>Neoptera</taxon>
        <taxon>Endopterygota</taxon>
        <taxon>Coleoptera</taxon>
        <taxon>Polyphaga</taxon>
        <taxon>Cucujiformia</taxon>
        <taxon>Curculionidae</taxon>
        <taxon>Dryophthorinae</taxon>
        <taxon>Rhynchophorus</taxon>
    </lineage>
</organism>
<dbReference type="InterPro" id="IPR000980">
    <property type="entry name" value="SH2"/>
</dbReference>
<dbReference type="EMBL" id="JAACXV010014526">
    <property type="protein sequence ID" value="KAF7266571.1"/>
    <property type="molecule type" value="Genomic_DNA"/>
</dbReference>
<dbReference type="PANTHER" id="PTHR15832:SF2">
    <property type="entry name" value="SH2 DOMAIN-CONTAINING PROTEIN"/>
    <property type="match status" value="1"/>
</dbReference>
<evidence type="ECO:0000256" key="2">
    <source>
        <dbReference type="SAM" id="MobiDB-lite"/>
    </source>
</evidence>
<sequence>MRRDDGGIIRQAACLPASRSTHLANGEENRRCRSGNVANTRPDDRQYLTVPSVRFRRRRSNVSLHRNDGLDTPPDRIMGKLNRIEEKDNNVTVHYTKLQDEDSGSCHSGDGFQVMPALSEYLSYTCKHCGHTQALQGRALTIFDEKRRLYSVNDVYTNNIQDSTVADGDAMDRRLGNQVNSFKKIMEKPSLIKQIGKGLNVTDEEVCSLVSEGSSASCPSTQANISTFSCEESTKASGMNFPPPNIFNKLESFTGDDLKLAPWYQEGIPREIALEILSQEPIGSFMVRRSTTKMGCYALSVRVPRSFQLSGIAHYLIMRTKRGYRIKGFTKEFTTLVALITHHSVMPELLPCPLQLSRYHPIFVISDSRRDFADVKCNVEVTLEKDGAGQKQLS</sequence>
<evidence type="ECO:0000256" key="1">
    <source>
        <dbReference type="PROSITE-ProRule" id="PRU00191"/>
    </source>
</evidence>
<dbReference type="SMART" id="SM00252">
    <property type="entry name" value="SH2"/>
    <property type="match status" value="1"/>
</dbReference>
<dbReference type="SUPFAM" id="SSF55550">
    <property type="entry name" value="SH2 domain"/>
    <property type="match status" value="1"/>
</dbReference>
<dbReference type="PANTHER" id="PTHR15832">
    <property type="entry name" value="SHC (SRC HOMOLOGY DOMAIN C-TERMINAL) ADAPTOR HOMOLOG"/>
    <property type="match status" value="1"/>
</dbReference>
<dbReference type="Pfam" id="PF00017">
    <property type="entry name" value="SH2"/>
    <property type="match status" value="1"/>
</dbReference>
<feature type="domain" description="SH2" evidence="3">
    <location>
        <begin position="263"/>
        <end position="362"/>
    </location>
</feature>